<protein>
    <submittedName>
        <fullName evidence="1">Uncharacterized protein</fullName>
    </submittedName>
</protein>
<sequence length="432" mass="48331">MPASRRKIPKAYGRFFDALHESVERLANTRLPREARGGQGEASSELEEAVDNASRLHPLVTRKSDNPQPMMVGTGEASVHFLDLLVSPGFLQALNHLTASDIGPTLLPRLQTELKPWQAVGVTKLLQSTESMFKGALLCDEAGTGKSLTALTAALIKRKQMLPRCGFVLVVCSPEGVPRWWSEIRKDFKKDDRPSCVVLNSTDIWCEQLLQFEVVICSTSFLIKTFLNRQEFVCFCDTIHDFDIHVAQKRFPNRKMVRPSLPLHSGLYKSWNRNIPVLILDESHDAHDESTLLNAAVRSLEYHHAFLLSGTPMKSSWQDLAGQSMILPGSPIQNMEKFDEIFKSAQSTSVDGKGSMPAGVIWNMFSRYFMGQIVSRPRSVPTIPDCIMQVTVPSKPQDRLMYLKITFLVLEGKKLIKGPKTVSRGLAILKKA</sequence>
<organism evidence="1 2">
    <name type="scientific">Fusarium keratoplasticum</name>
    <dbReference type="NCBI Taxonomy" id="1328300"/>
    <lineage>
        <taxon>Eukaryota</taxon>
        <taxon>Fungi</taxon>
        <taxon>Dikarya</taxon>
        <taxon>Ascomycota</taxon>
        <taxon>Pezizomycotina</taxon>
        <taxon>Sordariomycetes</taxon>
        <taxon>Hypocreomycetidae</taxon>
        <taxon>Hypocreales</taxon>
        <taxon>Nectriaceae</taxon>
        <taxon>Fusarium</taxon>
        <taxon>Fusarium solani species complex</taxon>
    </lineage>
</organism>
<reference evidence="1" key="1">
    <citation type="submission" date="2022-06" db="EMBL/GenBank/DDBJ databases">
        <title>Fusarium solani species complex genomes reveal bases of compartmentalisation and animal pathogenesis.</title>
        <authorList>
            <person name="Tsai I.J."/>
        </authorList>
    </citation>
    <scope>NUCLEOTIDE SEQUENCE</scope>
    <source>
        <strain evidence="1">Fu6.1</strain>
    </source>
</reference>
<name>A0ACC0QX94_9HYPO</name>
<evidence type="ECO:0000313" key="2">
    <source>
        <dbReference type="Proteomes" id="UP001065298"/>
    </source>
</evidence>
<dbReference type="Proteomes" id="UP001065298">
    <property type="component" value="Chromosome 5"/>
</dbReference>
<dbReference type="EMBL" id="CM046507">
    <property type="protein sequence ID" value="KAI8669068.1"/>
    <property type="molecule type" value="Genomic_DNA"/>
</dbReference>
<gene>
    <name evidence="1" type="ORF">NCS57_00720800</name>
</gene>
<evidence type="ECO:0000313" key="1">
    <source>
        <dbReference type="EMBL" id="KAI8669068.1"/>
    </source>
</evidence>
<keyword evidence="2" id="KW-1185">Reference proteome</keyword>
<accession>A0ACC0QX94</accession>
<proteinExistence type="predicted"/>
<comment type="caution">
    <text evidence="1">The sequence shown here is derived from an EMBL/GenBank/DDBJ whole genome shotgun (WGS) entry which is preliminary data.</text>
</comment>